<protein>
    <submittedName>
        <fullName evidence="1">Uncharacterized protein</fullName>
    </submittedName>
</protein>
<proteinExistence type="predicted"/>
<organism evidence="1 2">
    <name type="scientific">Neisseria elongata subsp. glycolytica ATCC 29315</name>
    <dbReference type="NCBI Taxonomy" id="546263"/>
    <lineage>
        <taxon>Bacteria</taxon>
        <taxon>Pseudomonadati</taxon>
        <taxon>Pseudomonadota</taxon>
        <taxon>Betaproteobacteria</taxon>
        <taxon>Neisseriales</taxon>
        <taxon>Neisseriaceae</taxon>
        <taxon>Neisseria</taxon>
    </lineage>
</organism>
<name>D4DRY4_NEIEG</name>
<reference evidence="1 2" key="1">
    <citation type="submission" date="2010-02" db="EMBL/GenBank/DDBJ databases">
        <authorList>
            <person name="Weinstock G."/>
            <person name="Sodergren E."/>
            <person name="Clifton S."/>
            <person name="Fulton L."/>
            <person name="Fulton B."/>
            <person name="Courtney L."/>
            <person name="Fronick C."/>
            <person name="Harrison M."/>
            <person name="Strong C."/>
            <person name="Farmer C."/>
            <person name="Delahaunty K."/>
            <person name="Markovic C."/>
            <person name="Hall O."/>
            <person name="Minx P."/>
            <person name="Tomlinson C."/>
            <person name="Mitreva M."/>
            <person name="Nelson J."/>
            <person name="Hou S."/>
            <person name="Wollam A."/>
            <person name="Pepin K.H."/>
            <person name="Johnson M."/>
            <person name="Bhonagiri V."/>
            <person name="Zhang X."/>
            <person name="Suruliraj S."/>
            <person name="Warren W."/>
            <person name="Chinwalla A."/>
            <person name="Mardis E.R."/>
            <person name="Wilson R.K."/>
        </authorList>
    </citation>
    <scope>NUCLEOTIDE SEQUENCE [LARGE SCALE GENOMIC DNA]</scope>
    <source>
        <strain evidence="1 2">ATCC 29315</strain>
    </source>
</reference>
<comment type="caution">
    <text evidence="1">The sequence shown here is derived from an EMBL/GenBank/DDBJ whole genome shotgun (WGS) entry which is preliminary data.</text>
</comment>
<dbReference type="Proteomes" id="UP000005536">
    <property type="component" value="Unassembled WGS sequence"/>
</dbReference>
<accession>D4DRY4</accession>
<dbReference type="AlphaFoldDB" id="D4DRY4"/>
<evidence type="ECO:0000313" key="2">
    <source>
        <dbReference type="Proteomes" id="UP000005536"/>
    </source>
</evidence>
<dbReference type="EMBL" id="ADBF01000152">
    <property type="protein sequence ID" value="EFE49400.1"/>
    <property type="molecule type" value="Genomic_DNA"/>
</dbReference>
<sequence>MAIYYNKINQLEECRLFYLSTVCLFFIRKTTGVIIICPV</sequence>
<evidence type="ECO:0000313" key="1">
    <source>
        <dbReference type="EMBL" id="EFE49400.1"/>
    </source>
</evidence>
<gene>
    <name evidence="1" type="ORF">NEIELOOT_01827</name>
</gene>